<dbReference type="InterPro" id="IPR011546">
    <property type="entry name" value="Pept_M41_FtsH_extracell"/>
</dbReference>
<comment type="cofactor">
    <cofactor evidence="1">
        <name>Zn(2+)</name>
        <dbReference type="ChEBI" id="CHEBI:29105"/>
    </cofactor>
</comment>
<keyword evidence="5" id="KW-0378">Hydrolase</keyword>
<evidence type="ECO:0000256" key="7">
    <source>
        <dbReference type="ARBA" id="ARBA00022840"/>
    </source>
</evidence>
<keyword evidence="10" id="KW-0472">Membrane</keyword>
<evidence type="ECO:0000256" key="11">
    <source>
        <dbReference type="SAM" id="SignalP"/>
    </source>
</evidence>
<evidence type="ECO:0000259" key="12">
    <source>
        <dbReference type="Pfam" id="PF06480"/>
    </source>
</evidence>
<dbReference type="Proteomes" id="UP000504640">
    <property type="component" value="Unplaced"/>
</dbReference>
<dbReference type="InterPro" id="IPR050928">
    <property type="entry name" value="ATP-dep_Zn_Metalloprotease"/>
</dbReference>
<evidence type="ECO:0000256" key="2">
    <source>
        <dbReference type="ARBA" id="ARBA00022670"/>
    </source>
</evidence>
<dbReference type="GO" id="GO:0005745">
    <property type="term" value="C:m-AAA complex"/>
    <property type="evidence" value="ECO:0007669"/>
    <property type="project" value="TreeGrafter"/>
</dbReference>
<keyword evidence="11" id="KW-0732">Signal</keyword>
<keyword evidence="9" id="KW-0175">Coiled coil</keyword>
<proteinExistence type="predicted"/>
<keyword evidence="7" id="KW-0067">ATP-binding</keyword>
<dbReference type="GO" id="GO:0004222">
    <property type="term" value="F:metalloendopeptidase activity"/>
    <property type="evidence" value="ECO:0007669"/>
    <property type="project" value="InterPro"/>
</dbReference>
<sequence length="217" mass="24338">MYRERLRTLLVIAVVMSLLNALSSSGGSISWNDFVHEMLAKGEVQRVQVVPESDVVEVYLHPGAVVFGRPRLALMYRMQVANIDRFEEKLRAAEDELNIEGKDRIPVTYKRTGFFGNALYALGMTAVGLAILWYLFRLAGMTGREGGFSAFNQLKMARFTIVDGKMGKGVSFKDVAGMHEAKLEVREFVDYLKVRASADQEGDVSRQMVCLLSRKAF</sequence>
<evidence type="ECO:0000256" key="3">
    <source>
        <dbReference type="ARBA" id="ARBA00022723"/>
    </source>
</evidence>
<keyword evidence="3" id="KW-0479">Metal-binding</keyword>
<evidence type="ECO:0000256" key="6">
    <source>
        <dbReference type="ARBA" id="ARBA00022833"/>
    </source>
</evidence>
<feature type="chain" id="PRO_5026924200" evidence="11">
    <location>
        <begin position="22"/>
        <end position="217"/>
    </location>
</feature>
<protein>
    <submittedName>
        <fullName evidence="14">Paraplegin-like</fullName>
    </submittedName>
</protein>
<accession>A0A6J3HFL3</accession>
<evidence type="ECO:0000256" key="4">
    <source>
        <dbReference type="ARBA" id="ARBA00022741"/>
    </source>
</evidence>
<dbReference type="PANTHER" id="PTHR43655:SF8">
    <property type="entry name" value="PARAPLEGIN"/>
    <property type="match status" value="1"/>
</dbReference>
<organism evidence="13 14">
    <name type="scientific">Sapajus apella</name>
    <name type="common">Brown-capped capuchin</name>
    <name type="synonym">Cebus apella</name>
    <dbReference type="NCBI Taxonomy" id="9515"/>
    <lineage>
        <taxon>Eukaryota</taxon>
        <taxon>Metazoa</taxon>
        <taxon>Chordata</taxon>
        <taxon>Craniata</taxon>
        <taxon>Vertebrata</taxon>
        <taxon>Euteleostomi</taxon>
        <taxon>Mammalia</taxon>
        <taxon>Eutheria</taxon>
        <taxon>Euarchontoglires</taxon>
        <taxon>Primates</taxon>
        <taxon>Haplorrhini</taxon>
        <taxon>Platyrrhini</taxon>
        <taxon>Cebidae</taxon>
        <taxon>Cebinae</taxon>
        <taxon>Sapajus</taxon>
    </lineage>
</organism>
<dbReference type="Pfam" id="PF06480">
    <property type="entry name" value="FtsH_ext"/>
    <property type="match status" value="1"/>
</dbReference>
<name>A0A6J3HFL3_SAPAP</name>
<evidence type="ECO:0000256" key="9">
    <source>
        <dbReference type="SAM" id="Coils"/>
    </source>
</evidence>
<gene>
    <name evidence="14" type="primary">LOC116546951</name>
</gene>
<keyword evidence="13" id="KW-1185">Reference proteome</keyword>
<keyword evidence="4" id="KW-0547">Nucleotide-binding</keyword>
<keyword evidence="6" id="KW-0862">Zinc</keyword>
<keyword evidence="10" id="KW-1133">Transmembrane helix</keyword>
<evidence type="ECO:0000313" key="13">
    <source>
        <dbReference type="Proteomes" id="UP000504640"/>
    </source>
</evidence>
<dbReference type="GO" id="GO:0008270">
    <property type="term" value="F:zinc ion binding"/>
    <property type="evidence" value="ECO:0007669"/>
    <property type="project" value="InterPro"/>
</dbReference>
<evidence type="ECO:0000256" key="5">
    <source>
        <dbReference type="ARBA" id="ARBA00022801"/>
    </source>
</evidence>
<reference evidence="14" key="1">
    <citation type="submission" date="2025-08" db="UniProtKB">
        <authorList>
            <consortium name="RefSeq"/>
        </authorList>
    </citation>
    <scope>IDENTIFICATION</scope>
    <source>
        <tissue evidence="14">Blood</tissue>
    </source>
</reference>
<keyword evidence="10" id="KW-0812">Transmembrane</keyword>
<feature type="transmembrane region" description="Helical" evidence="10">
    <location>
        <begin position="118"/>
        <end position="136"/>
    </location>
</feature>
<dbReference type="GeneID" id="116546951"/>
<dbReference type="PANTHER" id="PTHR43655">
    <property type="entry name" value="ATP-DEPENDENT PROTEASE"/>
    <property type="match status" value="1"/>
</dbReference>
<dbReference type="GO" id="GO:0004176">
    <property type="term" value="F:ATP-dependent peptidase activity"/>
    <property type="evidence" value="ECO:0007669"/>
    <property type="project" value="InterPro"/>
</dbReference>
<dbReference type="GO" id="GO:0034982">
    <property type="term" value="P:mitochondrial protein processing"/>
    <property type="evidence" value="ECO:0007669"/>
    <property type="project" value="TreeGrafter"/>
</dbReference>
<feature type="signal peptide" evidence="11">
    <location>
        <begin position="1"/>
        <end position="21"/>
    </location>
</feature>
<dbReference type="Gene3D" id="3.40.1690.20">
    <property type="match status" value="1"/>
</dbReference>
<evidence type="ECO:0000256" key="8">
    <source>
        <dbReference type="ARBA" id="ARBA00023049"/>
    </source>
</evidence>
<evidence type="ECO:0000256" key="1">
    <source>
        <dbReference type="ARBA" id="ARBA00001947"/>
    </source>
</evidence>
<feature type="coiled-coil region" evidence="9">
    <location>
        <begin position="76"/>
        <end position="103"/>
    </location>
</feature>
<dbReference type="RefSeq" id="XP_032128951.1">
    <property type="nucleotide sequence ID" value="XM_032273060.1"/>
</dbReference>
<feature type="domain" description="Peptidase M41 FtsH extracellular" evidence="12">
    <location>
        <begin position="8"/>
        <end position="105"/>
    </location>
</feature>
<keyword evidence="8" id="KW-0482">Metalloprotease</keyword>
<keyword evidence="2" id="KW-0645">Protease</keyword>
<dbReference type="GO" id="GO:0005524">
    <property type="term" value="F:ATP binding"/>
    <property type="evidence" value="ECO:0007669"/>
    <property type="project" value="UniProtKB-KW"/>
</dbReference>
<evidence type="ECO:0000313" key="14">
    <source>
        <dbReference type="RefSeq" id="XP_032128951.1"/>
    </source>
</evidence>
<dbReference type="FunFam" id="3.40.1690.20:FF:000002">
    <property type="entry name" value="paraplegin isoform X1"/>
    <property type="match status" value="1"/>
</dbReference>
<evidence type="ECO:0000256" key="10">
    <source>
        <dbReference type="SAM" id="Phobius"/>
    </source>
</evidence>
<dbReference type="AlphaFoldDB" id="A0A6J3HFL3"/>